<gene>
    <name evidence="1" type="primary">ORF181397</name>
</gene>
<protein>
    <submittedName>
        <fullName evidence="1">Uncharacterized protein</fullName>
    </submittedName>
</protein>
<evidence type="ECO:0000313" key="1">
    <source>
        <dbReference type="EMBL" id="CEK91193.1"/>
    </source>
</evidence>
<sequence>MQTVIDGNSWLPSMPSGTNHMQTTWRGQQVVVLDKMQIRLLDQNPIQITNSGLQTVFLEWLCSRTESILAVILHLSICLHN</sequence>
<dbReference type="EMBL" id="HACG01044328">
    <property type="protein sequence ID" value="CEK91193.1"/>
    <property type="molecule type" value="Transcribed_RNA"/>
</dbReference>
<name>A0A0B7BDX3_9EUPU</name>
<dbReference type="AlphaFoldDB" id="A0A0B7BDX3"/>
<proteinExistence type="predicted"/>
<reference evidence="1" key="1">
    <citation type="submission" date="2014-12" db="EMBL/GenBank/DDBJ databases">
        <title>Insight into the proteome of Arion vulgaris.</title>
        <authorList>
            <person name="Aradska J."/>
            <person name="Bulat T."/>
            <person name="Smidak R."/>
            <person name="Sarate P."/>
            <person name="Gangsoo J."/>
            <person name="Sialana F."/>
            <person name="Bilban M."/>
            <person name="Lubec G."/>
        </authorList>
    </citation>
    <scope>NUCLEOTIDE SEQUENCE</scope>
    <source>
        <tissue evidence="1">Skin</tissue>
    </source>
</reference>
<accession>A0A0B7BDX3</accession>
<organism evidence="1">
    <name type="scientific">Arion vulgaris</name>
    <dbReference type="NCBI Taxonomy" id="1028688"/>
    <lineage>
        <taxon>Eukaryota</taxon>
        <taxon>Metazoa</taxon>
        <taxon>Spiralia</taxon>
        <taxon>Lophotrochozoa</taxon>
        <taxon>Mollusca</taxon>
        <taxon>Gastropoda</taxon>
        <taxon>Heterobranchia</taxon>
        <taxon>Euthyneura</taxon>
        <taxon>Panpulmonata</taxon>
        <taxon>Eupulmonata</taxon>
        <taxon>Stylommatophora</taxon>
        <taxon>Helicina</taxon>
        <taxon>Arionoidea</taxon>
        <taxon>Arionidae</taxon>
        <taxon>Arion</taxon>
    </lineage>
</organism>